<gene>
    <name evidence="1" type="ORF">Mal52_24980</name>
</gene>
<dbReference type="Proteomes" id="UP000319383">
    <property type="component" value="Chromosome"/>
</dbReference>
<organism evidence="1 2">
    <name type="scientific">Symmachiella dynata</name>
    <dbReference type="NCBI Taxonomy" id="2527995"/>
    <lineage>
        <taxon>Bacteria</taxon>
        <taxon>Pseudomonadati</taxon>
        <taxon>Planctomycetota</taxon>
        <taxon>Planctomycetia</taxon>
        <taxon>Planctomycetales</taxon>
        <taxon>Planctomycetaceae</taxon>
        <taxon>Symmachiella</taxon>
    </lineage>
</organism>
<reference evidence="1 2" key="1">
    <citation type="submission" date="2019-02" db="EMBL/GenBank/DDBJ databases">
        <title>Deep-cultivation of Planctomycetes and their phenomic and genomic characterization uncovers novel biology.</title>
        <authorList>
            <person name="Wiegand S."/>
            <person name="Jogler M."/>
            <person name="Boedeker C."/>
            <person name="Pinto D."/>
            <person name="Vollmers J."/>
            <person name="Rivas-Marin E."/>
            <person name="Kohn T."/>
            <person name="Peeters S.H."/>
            <person name="Heuer A."/>
            <person name="Rast P."/>
            <person name="Oberbeckmann S."/>
            <person name="Bunk B."/>
            <person name="Jeske O."/>
            <person name="Meyerdierks A."/>
            <person name="Storesund J.E."/>
            <person name="Kallscheuer N."/>
            <person name="Luecker S."/>
            <person name="Lage O.M."/>
            <person name="Pohl T."/>
            <person name="Merkel B.J."/>
            <person name="Hornburger P."/>
            <person name="Mueller R.-W."/>
            <person name="Bruemmer F."/>
            <person name="Labrenz M."/>
            <person name="Spormann A.M."/>
            <person name="Op den Camp H."/>
            <person name="Overmann J."/>
            <person name="Amann R."/>
            <person name="Jetten M.S.M."/>
            <person name="Mascher T."/>
            <person name="Medema M.H."/>
            <person name="Devos D.P."/>
            <person name="Kaster A.-K."/>
            <person name="Ovreas L."/>
            <person name="Rohde M."/>
            <person name="Galperin M.Y."/>
            <person name="Jogler C."/>
        </authorList>
    </citation>
    <scope>NUCLEOTIDE SEQUENCE [LARGE SCALE GENOMIC DNA]</scope>
    <source>
        <strain evidence="1 2">Mal52</strain>
    </source>
</reference>
<evidence type="ECO:0000313" key="1">
    <source>
        <dbReference type="EMBL" id="QDU44020.1"/>
    </source>
</evidence>
<evidence type="ECO:0000313" key="2">
    <source>
        <dbReference type="Proteomes" id="UP000319383"/>
    </source>
</evidence>
<dbReference type="EMBL" id="CP036276">
    <property type="protein sequence ID" value="QDU44020.1"/>
    <property type="molecule type" value="Genomic_DNA"/>
</dbReference>
<sequence length="171" mass="19579">MRRLTPAILMIALAGCGIEDSNPEDSSYTGEEAKSHLSLCDPEHLPESMTDLWVYDGGSFGGMIYYVSFQCETLEDCWAAVREFRAPEATEFANRIQTKFAVNQHGPSFYFKNLQHPHWDVSQIKNGVSYETDRSDEHMDFWAIDLDRLRVYFHHESGGFPDDPPSVRHGR</sequence>
<protein>
    <recommendedName>
        <fullName evidence="3">Lipoprotein</fullName>
    </recommendedName>
</protein>
<dbReference type="PROSITE" id="PS51257">
    <property type="entry name" value="PROKAR_LIPOPROTEIN"/>
    <property type="match status" value="1"/>
</dbReference>
<evidence type="ECO:0008006" key="3">
    <source>
        <dbReference type="Google" id="ProtNLM"/>
    </source>
</evidence>
<name>A0A517ZNN1_9PLAN</name>
<dbReference type="KEGG" id="sdyn:Mal52_24980"/>
<proteinExistence type="predicted"/>
<dbReference type="RefSeq" id="WP_145376307.1">
    <property type="nucleotide sequence ID" value="NZ_CP036276.1"/>
</dbReference>
<dbReference type="AlphaFoldDB" id="A0A517ZNN1"/>
<keyword evidence="2" id="KW-1185">Reference proteome</keyword>
<accession>A0A517ZNN1</accession>